<dbReference type="AlphaFoldDB" id="A0A0B7A687"/>
<proteinExistence type="predicted"/>
<name>A0A0B7A687_9EUPU</name>
<gene>
    <name evidence="3" type="primary">ORF99435</name>
</gene>
<evidence type="ECO:0000256" key="1">
    <source>
        <dbReference type="SAM" id="SignalP"/>
    </source>
</evidence>
<feature type="domain" description="PA" evidence="2">
    <location>
        <begin position="64"/>
        <end position="161"/>
    </location>
</feature>
<reference evidence="3" key="1">
    <citation type="submission" date="2014-12" db="EMBL/GenBank/DDBJ databases">
        <title>Insight into the proteome of Arion vulgaris.</title>
        <authorList>
            <person name="Aradska J."/>
            <person name="Bulat T."/>
            <person name="Smidak R."/>
            <person name="Sarate P."/>
            <person name="Gangsoo J."/>
            <person name="Sialana F."/>
            <person name="Bilban M."/>
            <person name="Lubec G."/>
        </authorList>
    </citation>
    <scope>NUCLEOTIDE SEQUENCE</scope>
    <source>
        <tissue evidence="3">Skin</tissue>
    </source>
</reference>
<feature type="signal peptide" evidence="1">
    <location>
        <begin position="1"/>
        <end position="30"/>
    </location>
</feature>
<keyword evidence="1" id="KW-0732">Signal</keyword>
<dbReference type="EMBL" id="HACG01029438">
    <property type="protein sequence ID" value="CEK76303.1"/>
    <property type="molecule type" value="Transcribed_RNA"/>
</dbReference>
<evidence type="ECO:0000313" key="3">
    <source>
        <dbReference type="EMBL" id="CEK76303.1"/>
    </source>
</evidence>
<organism evidence="3">
    <name type="scientific">Arion vulgaris</name>
    <dbReference type="NCBI Taxonomy" id="1028688"/>
    <lineage>
        <taxon>Eukaryota</taxon>
        <taxon>Metazoa</taxon>
        <taxon>Spiralia</taxon>
        <taxon>Lophotrochozoa</taxon>
        <taxon>Mollusca</taxon>
        <taxon>Gastropoda</taxon>
        <taxon>Heterobranchia</taxon>
        <taxon>Euthyneura</taxon>
        <taxon>Panpulmonata</taxon>
        <taxon>Eupulmonata</taxon>
        <taxon>Stylommatophora</taxon>
        <taxon>Helicina</taxon>
        <taxon>Arionoidea</taxon>
        <taxon>Arionidae</taxon>
        <taxon>Arion</taxon>
    </lineage>
</organism>
<accession>A0A0B7A687</accession>
<evidence type="ECO:0000259" key="2">
    <source>
        <dbReference type="Pfam" id="PF02225"/>
    </source>
</evidence>
<feature type="chain" id="PRO_5002124077" description="PA domain-containing protein" evidence="1">
    <location>
        <begin position="31"/>
        <end position="193"/>
    </location>
</feature>
<sequence length="193" mass="21758">MASTSQRFMDVILLSMLNLLTFVWIRPVNGDIYVKNIFTNHTVEKYQDVQSSFGLDFPNDGLEGWLVYASPDSTACSPVYGPPVNETKCDVTTCNYILLIARGGKCEFSDKVLNAQQHQYSAAIVHNYMHNEDTFAMGGGTNGSLVNIPSTFVGYSDGMELRQFNYTHRKYIIKIVEDDTELKLFLWPFAVVV</sequence>
<dbReference type="Pfam" id="PF02225">
    <property type="entry name" value="PA"/>
    <property type="match status" value="1"/>
</dbReference>
<dbReference type="Gene3D" id="3.50.30.30">
    <property type="match status" value="1"/>
</dbReference>
<protein>
    <recommendedName>
        <fullName evidence="2">PA domain-containing protein</fullName>
    </recommendedName>
</protein>
<dbReference type="SUPFAM" id="SSF52025">
    <property type="entry name" value="PA domain"/>
    <property type="match status" value="1"/>
</dbReference>
<dbReference type="InterPro" id="IPR003137">
    <property type="entry name" value="PA_domain"/>
</dbReference>
<dbReference type="InterPro" id="IPR046450">
    <property type="entry name" value="PA_dom_sf"/>
</dbReference>
<feature type="non-terminal residue" evidence="3">
    <location>
        <position position="193"/>
    </location>
</feature>